<dbReference type="CDD" id="cd11615">
    <property type="entry name" value="SAF_NeuB_like"/>
    <property type="match status" value="1"/>
</dbReference>
<evidence type="ECO:0000313" key="3">
    <source>
        <dbReference type="Proteomes" id="UP000323521"/>
    </source>
</evidence>
<proteinExistence type="predicted"/>
<dbReference type="InterPro" id="IPR051690">
    <property type="entry name" value="PseI-like"/>
</dbReference>
<dbReference type="AlphaFoldDB" id="A0A3G1KT93"/>
<keyword evidence="3" id="KW-1185">Reference proteome</keyword>
<dbReference type="InterPro" id="IPR013132">
    <property type="entry name" value="PseI/NeuA/B-like_N"/>
</dbReference>
<dbReference type="Pfam" id="PF03102">
    <property type="entry name" value="NeuB"/>
    <property type="match status" value="1"/>
</dbReference>
<organism evidence="2 3">
    <name type="scientific">Formimonas warabiya</name>
    <dbReference type="NCBI Taxonomy" id="1761012"/>
    <lineage>
        <taxon>Bacteria</taxon>
        <taxon>Bacillati</taxon>
        <taxon>Bacillota</taxon>
        <taxon>Clostridia</taxon>
        <taxon>Eubacteriales</taxon>
        <taxon>Peptococcaceae</taxon>
        <taxon>Candidatus Formimonas</taxon>
    </lineage>
</organism>
<dbReference type="SMART" id="SM00858">
    <property type="entry name" value="SAF"/>
    <property type="match status" value="1"/>
</dbReference>
<dbReference type="Gene3D" id="3.90.1210.10">
    <property type="entry name" value="Antifreeze-like/N-acetylneuraminic acid synthase C-terminal domain"/>
    <property type="match status" value="1"/>
</dbReference>
<evidence type="ECO:0000313" key="2">
    <source>
        <dbReference type="EMBL" id="ATW25681.1"/>
    </source>
</evidence>
<dbReference type="InterPro" id="IPR036732">
    <property type="entry name" value="AFP_Neu5c_C_sf"/>
</dbReference>
<dbReference type="Gene3D" id="3.20.20.70">
    <property type="entry name" value="Aldolase class I"/>
    <property type="match status" value="1"/>
</dbReference>
<dbReference type="SUPFAM" id="SSF51269">
    <property type="entry name" value="AFP III-like domain"/>
    <property type="match status" value="1"/>
</dbReference>
<evidence type="ECO:0000259" key="1">
    <source>
        <dbReference type="PROSITE" id="PS50844"/>
    </source>
</evidence>
<dbReference type="InterPro" id="IPR013785">
    <property type="entry name" value="Aldolase_TIM"/>
</dbReference>
<reference evidence="2 3" key="1">
    <citation type="submission" date="2016-10" db="EMBL/GenBank/DDBJ databases">
        <title>Complete Genome Sequence of Peptococcaceae strain DCMF.</title>
        <authorList>
            <person name="Edwards R.J."/>
            <person name="Holland S.I."/>
            <person name="Deshpande N.P."/>
            <person name="Wong Y.K."/>
            <person name="Ertan H."/>
            <person name="Manefield M."/>
            <person name="Russell T.L."/>
            <person name="Lee M.J."/>
        </authorList>
    </citation>
    <scope>NUCLEOTIDE SEQUENCE [LARGE SCALE GENOMIC DNA]</scope>
    <source>
        <strain evidence="2 3">DCMF</strain>
    </source>
</reference>
<dbReference type="PANTHER" id="PTHR42966:SF1">
    <property type="entry name" value="SIALIC ACID SYNTHASE"/>
    <property type="match status" value="1"/>
</dbReference>
<name>A0A3G1KT93_FORW1</name>
<dbReference type="RefSeq" id="WP_269467164.1">
    <property type="nucleotide sequence ID" value="NZ_CP017634.1"/>
</dbReference>
<sequence>MNISKVIVIAEAGVNHNGSMELAKEMIIKAKEAGADIVKFQTAVPELVMTRSAGKAEYQVKLTGDQESQLEMCKRIHLPIDSYKELKSYAKKAGIEFLSSPFDLVSIDVLEEIGLATFKIPSGEITNLTYLEKIGRLGKRVIMSVGMATLGEIEAAVTVLERCGTKRENIIVLHCNTQYPTPYEDVNLNAMLTIRDALKVRVGYSDHTPGIEIPIAAVTMGACVIEKHFTLDRNMEGPDHKASLEPQELSAMVQAIRHVESALGDGIKRPSQSEQPNISIARKSIVAARAIRKGELFTTENLIVKRPGNGISPMRWYEVLGQIALKDFEEDELIKI</sequence>
<dbReference type="PANTHER" id="PTHR42966">
    <property type="entry name" value="N-ACETYLNEURAMINATE SYNTHASE"/>
    <property type="match status" value="1"/>
</dbReference>
<dbReference type="PROSITE" id="PS50844">
    <property type="entry name" value="AFP_LIKE"/>
    <property type="match status" value="1"/>
</dbReference>
<dbReference type="GO" id="GO:0047444">
    <property type="term" value="F:N-acylneuraminate-9-phosphate synthase activity"/>
    <property type="evidence" value="ECO:0007669"/>
    <property type="project" value="TreeGrafter"/>
</dbReference>
<dbReference type="EMBL" id="CP017634">
    <property type="protein sequence ID" value="ATW25681.1"/>
    <property type="molecule type" value="Genomic_DNA"/>
</dbReference>
<dbReference type="InterPro" id="IPR013974">
    <property type="entry name" value="SAF"/>
</dbReference>
<dbReference type="KEGG" id="fwa:DCMF_13725"/>
<dbReference type="GO" id="GO:0016051">
    <property type="term" value="P:carbohydrate biosynthetic process"/>
    <property type="evidence" value="ECO:0007669"/>
    <property type="project" value="InterPro"/>
</dbReference>
<dbReference type="Pfam" id="PF08666">
    <property type="entry name" value="SAF"/>
    <property type="match status" value="1"/>
</dbReference>
<dbReference type="InterPro" id="IPR020007">
    <property type="entry name" value="NeuB/NeuA"/>
</dbReference>
<dbReference type="SUPFAM" id="SSF51569">
    <property type="entry name" value="Aldolase"/>
    <property type="match status" value="1"/>
</dbReference>
<protein>
    <submittedName>
        <fullName evidence="2">N-acetylneuraminate synthase</fullName>
    </submittedName>
</protein>
<gene>
    <name evidence="2" type="ORF">DCMF_13725</name>
</gene>
<dbReference type="InterPro" id="IPR057736">
    <property type="entry name" value="SAF_PseI/NeuA/NeuB"/>
</dbReference>
<accession>A0A3G1KT93</accession>
<dbReference type="Proteomes" id="UP000323521">
    <property type="component" value="Chromosome"/>
</dbReference>
<dbReference type="NCBIfam" id="TIGR03569">
    <property type="entry name" value="NeuB_NnaB"/>
    <property type="match status" value="1"/>
</dbReference>
<dbReference type="InterPro" id="IPR006190">
    <property type="entry name" value="SAF_AFP_Neu5Ac"/>
</dbReference>
<feature type="domain" description="AFP-like" evidence="1">
    <location>
        <begin position="284"/>
        <end position="336"/>
    </location>
</feature>